<dbReference type="PANTHER" id="PTHR21780">
    <property type="entry name" value="TRANSMEMBRANE PROTEIN 209"/>
    <property type="match status" value="1"/>
</dbReference>
<dbReference type="Pfam" id="PF09786">
    <property type="entry name" value="CytochromB561_N"/>
    <property type="match status" value="1"/>
</dbReference>
<name>A0AAU9IMV5_9CILI</name>
<evidence type="ECO:0000313" key="3">
    <source>
        <dbReference type="Proteomes" id="UP001162131"/>
    </source>
</evidence>
<dbReference type="AlphaFoldDB" id="A0AAU9IMV5"/>
<organism evidence="2 3">
    <name type="scientific">Blepharisma stoltei</name>
    <dbReference type="NCBI Taxonomy" id="1481888"/>
    <lineage>
        <taxon>Eukaryota</taxon>
        <taxon>Sar</taxon>
        <taxon>Alveolata</taxon>
        <taxon>Ciliophora</taxon>
        <taxon>Postciliodesmatophora</taxon>
        <taxon>Heterotrichea</taxon>
        <taxon>Heterotrichida</taxon>
        <taxon>Blepharismidae</taxon>
        <taxon>Blepharisma</taxon>
    </lineage>
</organism>
<reference evidence="2" key="1">
    <citation type="submission" date="2021-09" db="EMBL/GenBank/DDBJ databases">
        <authorList>
            <consortium name="AG Swart"/>
            <person name="Singh M."/>
            <person name="Singh A."/>
            <person name="Seah K."/>
            <person name="Emmerich C."/>
        </authorList>
    </citation>
    <scope>NUCLEOTIDE SEQUENCE</scope>
    <source>
        <strain evidence="2">ATCC30299</strain>
    </source>
</reference>
<keyword evidence="1" id="KW-0472">Membrane</keyword>
<dbReference type="InterPro" id="IPR019176">
    <property type="entry name" value="Cytochrome_B561-rel"/>
</dbReference>
<comment type="caution">
    <text evidence="2">The sequence shown here is derived from an EMBL/GenBank/DDBJ whole genome shotgun (WGS) entry which is preliminary data.</text>
</comment>
<evidence type="ECO:0000313" key="2">
    <source>
        <dbReference type="EMBL" id="CAG9314468.1"/>
    </source>
</evidence>
<dbReference type="GO" id="GO:0016020">
    <property type="term" value="C:membrane"/>
    <property type="evidence" value="ECO:0007669"/>
    <property type="project" value="TreeGrafter"/>
</dbReference>
<dbReference type="PANTHER" id="PTHR21780:SF0">
    <property type="entry name" value="TRANSMEMBRANE PROTEIN 209"/>
    <property type="match status" value="1"/>
</dbReference>
<keyword evidence="1" id="KW-1133">Transmembrane helix</keyword>
<keyword evidence="1" id="KW-0812">Transmembrane</keyword>
<feature type="transmembrane region" description="Helical" evidence="1">
    <location>
        <begin position="24"/>
        <end position="43"/>
    </location>
</feature>
<feature type="transmembrane region" description="Helical" evidence="1">
    <location>
        <begin position="55"/>
        <end position="75"/>
    </location>
</feature>
<dbReference type="EMBL" id="CAJZBQ010000012">
    <property type="protein sequence ID" value="CAG9314468.1"/>
    <property type="molecule type" value="Genomic_DNA"/>
</dbReference>
<evidence type="ECO:0000256" key="1">
    <source>
        <dbReference type="SAM" id="Phobius"/>
    </source>
</evidence>
<keyword evidence="3" id="KW-1185">Reference proteome</keyword>
<gene>
    <name evidence="2" type="ORF">BSTOLATCC_MIC11471</name>
</gene>
<proteinExistence type="predicted"/>
<dbReference type="Proteomes" id="UP001162131">
    <property type="component" value="Unassembled WGS sequence"/>
</dbReference>
<protein>
    <submittedName>
        <fullName evidence="2">Uncharacterized protein</fullName>
    </submittedName>
</protein>
<accession>A0AAU9IMV5</accession>
<sequence length="462" mass="53424">MYDPNSSPWAKSQQRKDRQEKLRYFLIALASVSVLLTIDLFYVSPSESSLFGTSFLAPLTLICIAFTGIVAYMYVQEDFEVYKLTRDDLPADSRKRYLEKSKETLRKAGIASSKSKVTSFSHDFPSMATPLHQSYTAQVKPSTSPQLNLNLRAFDSVDDLAESFLANKGLDKKIRTWMQNIRLWYSKDFLRLVLESHLENLLALNKQLREFTQGKDRYWIFEGSFDESRGLDLTFEERNYYKRVGLREIQDLAIEMGCNYVKDLEASRVYSIKGQQDPNVEKAIKRLVFVDTLRQRIMLEKYFEIPGYNCRGYVINRLHSLESSPGLSGYSANSGGSYQGDSWTAKRPTDAHILSHAFFRMLNNANNPTADPEFNMMNDIIINYPSTPPRYEQPQKVIFYQKNPDSIIEPHFEVISGSEIWSTYRGNENLFCAIALFFLHVKSKSQGYFYQMDCHEFFNLIS</sequence>